<name>A0A830F2Y8_9EURY</name>
<dbReference type="RefSeq" id="WP_188883218.1">
    <property type="nucleotide sequence ID" value="NZ_BMPF01000002.1"/>
</dbReference>
<dbReference type="AlphaFoldDB" id="A0A830F2Y8"/>
<evidence type="ECO:0000313" key="2">
    <source>
        <dbReference type="Proteomes" id="UP000628840"/>
    </source>
</evidence>
<organism evidence="1 2">
    <name type="scientific">Halarchaeum grantii</name>
    <dbReference type="NCBI Taxonomy" id="1193105"/>
    <lineage>
        <taxon>Archaea</taxon>
        <taxon>Methanobacteriati</taxon>
        <taxon>Methanobacteriota</taxon>
        <taxon>Stenosarchaea group</taxon>
        <taxon>Halobacteria</taxon>
        <taxon>Halobacteriales</taxon>
        <taxon>Halobacteriaceae</taxon>
    </lineage>
</organism>
<reference evidence="1 2" key="1">
    <citation type="journal article" date="2019" name="Int. J. Syst. Evol. Microbiol.">
        <title>The Global Catalogue of Microorganisms (GCM) 10K type strain sequencing project: providing services to taxonomists for standard genome sequencing and annotation.</title>
        <authorList>
            <consortium name="The Broad Institute Genomics Platform"/>
            <consortium name="The Broad Institute Genome Sequencing Center for Infectious Disease"/>
            <person name="Wu L."/>
            <person name="Ma J."/>
        </authorList>
    </citation>
    <scope>NUCLEOTIDE SEQUENCE [LARGE SCALE GENOMIC DNA]</scope>
    <source>
        <strain evidence="1 2">JCM 19585</strain>
    </source>
</reference>
<dbReference type="Proteomes" id="UP000628840">
    <property type="component" value="Unassembled WGS sequence"/>
</dbReference>
<gene>
    <name evidence="1" type="ORF">GCM10009037_18900</name>
</gene>
<evidence type="ECO:0000313" key="1">
    <source>
        <dbReference type="EMBL" id="GGL35471.1"/>
    </source>
</evidence>
<proteinExistence type="predicted"/>
<comment type="caution">
    <text evidence="1">The sequence shown here is derived from an EMBL/GenBank/DDBJ whole genome shotgun (WGS) entry which is preliminary data.</text>
</comment>
<sequence>MPSAAGGETLLAASLTAGVALTAGVVGASRWWVQASLVGAALLATRAVASRYRRG</sequence>
<accession>A0A830F2Y8</accession>
<dbReference type="EMBL" id="BMPF01000002">
    <property type="protein sequence ID" value="GGL35471.1"/>
    <property type="molecule type" value="Genomic_DNA"/>
</dbReference>
<protein>
    <submittedName>
        <fullName evidence="1">Uncharacterized protein</fullName>
    </submittedName>
</protein>
<keyword evidence="2" id="KW-1185">Reference proteome</keyword>